<dbReference type="Proteomes" id="UP000245956">
    <property type="component" value="Unassembled WGS sequence"/>
</dbReference>
<protein>
    <submittedName>
        <fullName evidence="2">Uncharacterized protein</fullName>
    </submittedName>
</protein>
<feature type="compositionally biased region" description="Low complexity" evidence="1">
    <location>
        <begin position="328"/>
        <end position="343"/>
    </location>
</feature>
<gene>
    <name evidence="2" type="ORF">PCL_01924</name>
</gene>
<proteinExistence type="predicted"/>
<dbReference type="EMBL" id="LCWV01000154">
    <property type="protein sequence ID" value="PWI63958.1"/>
    <property type="molecule type" value="Genomic_DNA"/>
</dbReference>
<sequence length="433" mass="49192">MLESNTDFDRYVNEDELNYGTPGSPVVGDFTAFLDDQSETSASEPVLPLLQLNNWNPDLSYDTSPPTCIHYTIEWKLLLNRGRMTKLTNDTERDLVLAPGAYWDRCLKSKVEDILKKKTPYQKTYKLDETNIVVSVTERGERDFTKRFDELDIDWLVIERQLEDWSDLFRAGRKLRIEISFICKEDTRASMITRSGRGATGAQLVERNGIIEGQQAAGQPTVWAAVYQLMRCSGHPCKNQGGYCFRDPDSKRHFPLDTGIMTKLVRFADDGNVLDTHKDVPEAIRELIYAKAHESSERKQKRKASSEYLEESRPIKIVNVLPSSYRQGSPDSSVGSSPDRSLSTTRTVDLPIPEPRDTAIRTYCQWQCNRVTGADWKKGFQKAYAVAMKEFIDLAHIFEEGDVEYFVTQGVPRGIAKSFVRDIEKWASVAGAS</sequence>
<name>A0A2U3DNX9_PURLI</name>
<organism evidence="2 3">
    <name type="scientific">Purpureocillium lilacinum</name>
    <name type="common">Paecilomyces lilacinus</name>
    <dbReference type="NCBI Taxonomy" id="33203"/>
    <lineage>
        <taxon>Eukaryota</taxon>
        <taxon>Fungi</taxon>
        <taxon>Dikarya</taxon>
        <taxon>Ascomycota</taxon>
        <taxon>Pezizomycotina</taxon>
        <taxon>Sordariomycetes</taxon>
        <taxon>Hypocreomycetidae</taxon>
        <taxon>Hypocreales</taxon>
        <taxon>Ophiocordycipitaceae</taxon>
        <taxon>Purpureocillium</taxon>
    </lineage>
</organism>
<evidence type="ECO:0000256" key="1">
    <source>
        <dbReference type="SAM" id="MobiDB-lite"/>
    </source>
</evidence>
<evidence type="ECO:0000313" key="3">
    <source>
        <dbReference type="Proteomes" id="UP000245956"/>
    </source>
</evidence>
<evidence type="ECO:0000313" key="2">
    <source>
        <dbReference type="EMBL" id="PWI63958.1"/>
    </source>
</evidence>
<accession>A0A2U3DNX9</accession>
<reference evidence="2 3" key="1">
    <citation type="journal article" date="2016" name="Front. Microbiol.">
        <title>Genome and transcriptome sequences reveal the specific parasitism of the nematophagous Purpureocillium lilacinum 36-1.</title>
        <authorList>
            <person name="Xie J."/>
            <person name="Li S."/>
            <person name="Mo C."/>
            <person name="Xiao X."/>
            <person name="Peng D."/>
            <person name="Wang G."/>
            <person name="Xiao Y."/>
        </authorList>
    </citation>
    <scope>NUCLEOTIDE SEQUENCE [LARGE SCALE GENOMIC DNA]</scope>
    <source>
        <strain evidence="2 3">36-1</strain>
    </source>
</reference>
<comment type="caution">
    <text evidence="2">The sequence shown here is derived from an EMBL/GenBank/DDBJ whole genome shotgun (WGS) entry which is preliminary data.</text>
</comment>
<dbReference type="AlphaFoldDB" id="A0A2U3DNX9"/>
<feature type="region of interest" description="Disordered" evidence="1">
    <location>
        <begin position="323"/>
        <end position="351"/>
    </location>
</feature>